<gene>
    <name evidence="2" type="ORF">Ocin01_13405</name>
</gene>
<dbReference type="EMBL" id="LJIJ01001032">
    <property type="protein sequence ID" value="ODM93277.1"/>
    <property type="molecule type" value="Genomic_DNA"/>
</dbReference>
<sequence>MLVRRLEQPLRLLSQFYKFMPVLPIDWNSDQMTIFPIQNRKRIPYYMSMGIVSSLWLSCVYTLGTQPWLHRKTFGILHFCILTTGFGAFSTTLIIVNSLFESSVASKLSAVNCYMQLESDILTKYEINLSKKKKLDPLDIFFFVAQLGNGVPFLILFGCLFWDLDGPYWVIEDLAPTPLYRESSTILLFLLIRALLLLPGFWETTRSLLGTAMIMFATIENLTRVVTTLTFKVKSIKCFFRYYTQLSILCNILEGSTTRLFFVTITTAYFLLIQWTWVCVRGFGKLEAPIYFLFLMIAFIVWVSAIIFLPEVMLMGEAIAALPHAKRLEMKRRFVLWKTKESKIAYKRSLAIRPFKFQYGNFYPMGRKFSRNTFENGLENIMTLILLFDIGKQ</sequence>
<proteinExistence type="predicted"/>
<feature type="transmembrane region" description="Helical" evidence="1">
    <location>
        <begin position="140"/>
        <end position="164"/>
    </location>
</feature>
<dbReference type="OMA" id="AMIMFAT"/>
<feature type="transmembrane region" description="Helical" evidence="1">
    <location>
        <begin position="76"/>
        <end position="100"/>
    </location>
</feature>
<accession>A0A1D2MJR1</accession>
<evidence type="ECO:0000313" key="2">
    <source>
        <dbReference type="EMBL" id="ODM93277.1"/>
    </source>
</evidence>
<reference evidence="2 3" key="1">
    <citation type="journal article" date="2016" name="Genome Biol. Evol.">
        <title>Gene Family Evolution Reflects Adaptation to Soil Environmental Stressors in the Genome of the Collembolan Orchesella cincta.</title>
        <authorList>
            <person name="Faddeeva-Vakhrusheva A."/>
            <person name="Derks M.F."/>
            <person name="Anvar S.Y."/>
            <person name="Agamennone V."/>
            <person name="Suring W."/>
            <person name="Smit S."/>
            <person name="van Straalen N.M."/>
            <person name="Roelofs D."/>
        </authorList>
    </citation>
    <scope>NUCLEOTIDE SEQUENCE [LARGE SCALE GENOMIC DNA]</scope>
    <source>
        <tissue evidence="2">Mixed pool</tissue>
    </source>
</reference>
<dbReference type="Proteomes" id="UP000094527">
    <property type="component" value="Unassembled WGS sequence"/>
</dbReference>
<comment type="caution">
    <text evidence="2">The sequence shown here is derived from an EMBL/GenBank/DDBJ whole genome shotgun (WGS) entry which is preliminary data.</text>
</comment>
<keyword evidence="1" id="KW-0472">Membrane</keyword>
<dbReference type="AlphaFoldDB" id="A0A1D2MJR1"/>
<keyword evidence="1" id="KW-1133">Transmembrane helix</keyword>
<evidence type="ECO:0000256" key="1">
    <source>
        <dbReference type="SAM" id="Phobius"/>
    </source>
</evidence>
<feature type="transmembrane region" description="Helical" evidence="1">
    <location>
        <begin position="45"/>
        <end position="64"/>
    </location>
</feature>
<organism evidence="2 3">
    <name type="scientific">Orchesella cincta</name>
    <name type="common">Springtail</name>
    <name type="synonym">Podura cincta</name>
    <dbReference type="NCBI Taxonomy" id="48709"/>
    <lineage>
        <taxon>Eukaryota</taxon>
        <taxon>Metazoa</taxon>
        <taxon>Ecdysozoa</taxon>
        <taxon>Arthropoda</taxon>
        <taxon>Hexapoda</taxon>
        <taxon>Collembola</taxon>
        <taxon>Entomobryomorpha</taxon>
        <taxon>Entomobryoidea</taxon>
        <taxon>Orchesellidae</taxon>
        <taxon>Orchesellinae</taxon>
        <taxon>Orchesella</taxon>
    </lineage>
</organism>
<keyword evidence="3" id="KW-1185">Reference proteome</keyword>
<evidence type="ECO:0000313" key="3">
    <source>
        <dbReference type="Proteomes" id="UP000094527"/>
    </source>
</evidence>
<protein>
    <submittedName>
        <fullName evidence="2">Uncharacterized protein</fullName>
    </submittedName>
</protein>
<feature type="transmembrane region" description="Helical" evidence="1">
    <location>
        <begin position="290"/>
        <end position="309"/>
    </location>
</feature>
<feature type="transmembrane region" description="Helical" evidence="1">
    <location>
        <begin position="260"/>
        <end position="278"/>
    </location>
</feature>
<feature type="transmembrane region" description="Helical" evidence="1">
    <location>
        <begin position="184"/>
        <end position="202"/>
    </location>
</feature>
<keyword evidence="1" id="KW-0812">Transmembrane</keyword>
<name>A0A1D2MJR1_ORCCI</name>